<dbReference type="STRING" id="1185766.SAMN05216224_103175"/>
<evidence type="ECO:0000256" key="1">
    <source>
        <dbReference type="ARBA" id="ARBA00004196"/>
    </source>
</evidence>
<gene>
    <name evidence="5" type="ORF">DL1_10595</name>
</gene>
<comment type="caution">
    <text evidence="5">The sequence shown here is derived from an EMBL/GenBank/DDBJ whole genome shotgun (WGS) entry which is preliminary data.</text>
</comment>
<keyword evidence="4" id="KW-1133">Transmembrane helix</keyword>
<feature type="region of interest" description="Disordered" evidence="3">
    <location>
        <begin position="412"/>
        <end position="441"/>
    </location>
</feature>
<proteinExistence type="predicted"/>
<sequence>MLFWIIAVALVVIIALMFVLAVRSGRGTAHDPSAAYDVQVYRDQLRDSARDAERGVISPEEAERTRLEISRRMLEADRIAQNGADSTRAPRAALVALALGGAAVIGATFWLYLRTGAEGYADQPIAERYAFANERYDSRPDQAKAEELAGAQTAEQPKVDPKFLALMDKLRAAVKANPTDRQGLVLLARNEATLGNFDAAWKAQKRLIALEGDSASAHDYAELGELMVVAAGGLVTPEAEAAFAQALKIDPKNGLSLYYIGLMMIQNAREDRAFTIWDGLLRNSPDDAPWVPTIRKNINELAWLAGQNDYTPPAPRTSGPSQADIAAAAQMDPAARQQMIQGMVDQLSDRLARQGGPVDDWARLISSLRLIGETERADAIYAEARDKFAGQPSARAQLDAAHAVKAGDLASASEGSAQVVPPALPGPTPEQMQDAQQMAPAERAQMIQGMVDGLFDRLTTQGGTPAEWARLVSSLATLGQDSRAREALGEASQALAGDPEGLAKVQAAAKAAGVAQ</sequence>
<evidence type="ECO:0000256" key="3">
    <source>
        <dbReference type="SAM" id="MobiDB-lite"/>
    </source>
</evidence>
<feature type="transmembrane region" description="Helical" evidence="4">
    <location>
        <begin position="92"/>
        <end position="113"/>
    </location>
</feature>
<dbReference type="Proteomes" id="UP000027725">
    <property type="component" value="Unassembled WGS sequence"/>
</dbReference>
<reference evidence="5 6" key="1">
    <citation type="submission" date="2014-03" db="EMBL/GenBank/DDBJ databases">
        <title>The draft genome sequence of Thioclava dalianensis DLFJ1-1.</title>
        <authorList>
            <person name="Lai Q."/>
            <person name="Shao Z."/>
        </authorList>
    </citation>
    <scope>NUCLEOTIDE SEQUENCE [LARGE SCALE GENOMIC DNA]</scope>
    <source>
        <strain evidence="5 6">DLFJ1-1</strain>
    </source>
</reference>
<comment type="subcellular location">
    <subcellularLocation>
        <location evidence="1">Cell envelope</location>
    </subcellularLocation>
</comment>
<evidence type="ECO:0000256" key="4">
    <source>
        <dbReference type="SAM" id="Phobius"/>
    </source>
</evidence>
<dbReference type="RefSeq" id="WP_051693290.1">
    <property type="nucleotide sequence ID" value="NZ_FOVB01000003.1"/>
</dbReference>
<dbReference type="InterPro" id="IPR011990">
    <property type="entry name" value="TPR-like_helical_dom_sf"/>
</dbReference>
<dbReference type="InterPro" id="IPR017560">
    <property type="entry name" value="Cyt_c_biogenesis_CcmI"/>
</dbReference>
<dbReference type="SUPFAM" id="SSF48452">
    <property type="entry name" value="TPR-like"/>
    <property type="match status" value="1"/>
</dbReference>
<dbReference type="AlphaFoldDB" id="A0A074THE9"/>
<dbReference type="Gene3D" id="1.25.40.10">
    <property type="entry name" value="Tetratricopeptide repeat domain"/>
    <property type="match status" value="1"/>
</dbReference>
<accession>A0A074THE9</accession>
<dbReference type="eggNOG" id="COG4235">
    <property type="taxonomic scope" value="Bacteria"/>
</dbReference>
<dbReference type="GO" id="GO:0030313">
    <property type="term" value="C:cell envelope"/>
    <property type="evidence" value="ECO:0007669"/>
    <property type="project" value="UniProtKB-SubCell"/>
</dbReference>
<organism evidence="5 6">
    <name type="scientific">Thioclava dalianensis</name>
    <dbReference type="NCBI Taxonomy" id="1185766"/>
    <lineage>
        <taxon>Bacteria</taxon>
        <taxon>Pseudomonadati</taxon>
        <taxon>Pseudomonadota</taxon>
        <taxon>Alphaproteobacteria</taxon>
        <taxon>Rhodobacterales</taxon>
        <taxon>Paracoccaceae</taxon>
        <taxon>Thioclava</taxon>
    </lineage>
</organism>
<dbReference type="PANTHER" id="PTHR47870">
    <property type="entry name" value="CYTOCHROME C-TYPE BIOGENESIS PROTEIN CCMH"/>
    <property type="match status" value="1"/>
</dbReference>
<keyword evidence="6" id="KW-1185">Reference proteome</keyword>
<feature type="transmembrane region" description="Helical" evidence="4">
    <location>
        <begin position="6"/>
        <end position="22"/>
    </location>
</feature>
<dbReference type="GO" id="GO:0005886">
    <property type="term" value="C:plasma membrane"/>
    <property type="evidence" value="ECO:0007669"/>
    <property type="project" value="TreeGrafter"/>
</dbReference>
<evidence type="ECO:0000313" key="6">
    <source>
        <dbReference type="Proteomes" id="UP000027725"/>
    </source>
</evidence>
<name>A0A074THE9_9RHOB</name>
<evidence type="ECO:0000256" key="2">
    <source>
        <dbReference type="ARBA" id="ARBA00022748"/>
    </source>
</evidence>
<dbReference type="PANTHER" id="PTHR47870:SF1">
    <property type="entry name" value="CYTOCHROME C-TYPE BIOGENESIS PROTEIN CCMH"/>
    <property type="match status" value="1"/>
</dbReference>
<evidence type="ECO:0000313" key="5">
    <source>
        <dbReference type="EMBL" id="KEP71089.1"/>
    </source>
</evidence>
<protein>
    <submittedName>
        <fullName evidence="5">Cytochrome C</fullName>
    </submittedName>
</protein>
<dbReference type="InterPro" id="IPR051263">
    <property type="entry name" value="C-type_cytochrome_biogenesis"/>
</dbReference>
<keyword evidence="4" id="KW-0472">Membrane</keyword>
<dbReference type="EMBL" id="JHEH01000003">
    <property type="protein sequence ID" value="KEP71089.1"/>
    <property type="molecule type" value="Genomic_DNA"/>
</dbReference>
<dbReference type="NCBIfam" id="TIGR03142">
    <property type="entry name" value="cytochro_ccmI"/>
    <property type="match status" value="1"/>
</dbReference>
<dbReference type="GO" id="GO:0017004">
    <property type="term" value="P:cytochrome complex assembly"/>
    <property type="evidence" value="ECO:0007669"/>
    <property type="project" value="UniProtKB-KW"/>
</dbReference>
<keyword evidence="2" id="KW-0201">Cytochrome c-type biogenesis</keyword>
<keyword evidence="4" id="KW-0812">Transmembrane</keyword>